<keyword evidence="1" id="KW-0812">Transmembrane</keyword>
<dbReference type="Proteomes" id="UP001374535">
    <property type="component" value="Chromosome 8"/>
</dbReference>
<name>A0AAQ3N125_VIGMU</name>
<proteinExistence type="predicted"/>
<reference evidence="2 3" key="1">
    <citation type="journal article" date="2023" name="Life. Sci Alliance">
        <title>Evolutionary insights into 3D genome organization and epigenetic landscape of Vigna mungo.</title>
        <authorList>
            <person name="Junaid A."/>
            <person name="Singh B."/>
            <person name="Bhatia S."/>
        </authorList>
    </citation>
    <scope>NUCLEOTIDE SEQUENCE [LARGE SCALE GENOMIC DNA]</scope>
    <source>
        <strain evidence="2">Urdbean</strain>
    </source>
</reference>
<protein>
    <submittedName>
        <fullName evidence="2">Uncharacterized protein</fullName>
    </submittedName>
</protein>
<dbReference type="AlphaFoldDB" id="A0AAQ3N125"/>
<gene>
    <name evidence="2" type="ORF">V8G54_026801</name>
</gene>
<evidence type="ECO:0000256" key="1">
    <source>
        <dbReference type="SAM" id="Phobius"/>
    </source>
</evidence>
<accession>A0AAQ3N125</accession>
<dbReference type="EMBL" id="CP144693">
    <property type="protein sequence ID" value="WVZ00732.1"/>
    <property type="molecule type" value="Genomic_DNA"/>
</dbReference>
<keyword evidence="1" id="KW-0472">Membrane</keyword>
<evidence type="ECO:0000313" key="2">
    <source>
        <dbReference type="EMBL" id="WVZ00732.1"/>
    </source>
</evidence>
<feature type="transmembrane region" description="Helical" evidence="1">
    <location>
        <begin position="101"/>
        <end position="119"/>
    </location>
</feature>
<organism evidence="2 3">
    <name type="scientific">Vigna mungo</name>
    <name type="common">Black gram</name>
    <name type="synonym">Phaseolus mungo</name>
    <dbReference type="NCBI Taxonomy" id="3915"/>
    <lineage>
        <taxon>Eukaryota</taxon>
        <taxon>Viridiplantae</taxon>
        <taxon>Streptophyta</taxon>
        <taxon>Embryophyta</taxon>
        <taxon>Tracheophyta</taxon>
        <taxon>Spermatophyta</taxon>
        <taxon>Magnoliopsida</taxon>
        <taxon>eudicotyledons</taxon>
        <taxon>Gunneridae</taxon>
        <taxon>Pentapetalae</taxon>
        <taxon>rosids</taxon>
        <taxon>fabids</taxon>
        <taxon>Fabales</taxon>
        <taxon>Fabaceae</taxon>
        <taxon>Papilionoideae</taxon>
        <taxon>50 kb inversion clade</taxon>
        <taxon>NPAAA clade</taxon>
        <taxon>indigoferoid/millettioid clade</taxon>
        <taxon>Phaseoleae</taxon>
        <taxon>Vigna</taxon>
    </lineage>
</organism>
<keyword evidence="1" id="KW-1133">Transmembrane helix</keyword>
<evidence type="ECO:0000313" key="3">
    <source>
        <dbReference type="Proteomes" id="UP001374535"/>
    </source>
</evidence>
<sequence>MNGEFKLTTMVEMEEERRPNDEEGLFLQLLARLQELQMREIVFWQQKIPSPRVSAINNSDFATSATPPLRRDNLPESRELKREQRAQAVAWRQLSDSILEFTFFVVFLVFFGFQCLHLMHRLLPTTKQEDLLNVGTVLTIHNVNFLAKGVVVNASTHGVSVHHNYPRMLIVTSLCAGRWMSRPMTSARVEYSALLRVSLRSRGDRSEVAMEDGSNRLLLRTGYDEEIQGTDISLRNVCRR</sequence>
<keyword evidence="3" id="KW-1185">Reference proteome</keyword>